<dbReference type="OrthoDB" id="2419780at2759"/>
<protein>
    <submittedName>
        <fullName evidence="2">Uncharacterized protein</fullName>
    </submittedName>
</protein>
<keyword evidence="3" id="KW-1185">Reference proteome</keyword>
<dbReference type="Proteomes" id="UP000053201">
    <property type="component" value="Unassembled WGS sequence"/>
</dbReference>
<dbReference type="EMBL" id="KQ257468">
    <property type="protein sequence ID" value="KNC96595.1"/>
    <property type="molecule type" value="Genomic_DNA"/>
</dbReference>
<dbReference type="RefSeq" id="XP_016604635.1">
    <property type="nucleotide sequence ID" value="XM_016756337.1"/>
</dbReference>
<feature type="compositionally biased region" description="Polar residues" evidence="1">
    <location>
        <begin position="1"/>
        <end position="11"/>
    </location>
</feature>
<gene>
    <name evidence="2" type="ORF">SPPG_08179</name>
</gene>
<evidence type="ECO:0000313" key="3">
    <source>
        <dbReference type="Proteomes" id="UP000053201"/>
    </source>
</evidence>
<evidence type="ECO:0000313" key="2">
    <source>
        <dbReference type="EMBL" id="KNC96595.1"/>
    </source>
</evidence>
<evidence type="ECO:0000256" key="1">
    <source>
        <dbReference type="SAM" id="MobiDB-lite"/>
    </source>
</evidence>
<dbReference type="InParanoid" id="A0A0L0H530"/>
<feature type="compositionally biased region" description="Basic and acidic residues" evidence="1">
    <location>
        <begin position="74"/>
        <end position="86"/>
    </location>
</feature>
<feature type="compositionally biased region" description="Low complexity" evidence="1">
    <location>
        <begin position="20"/>
        <end position="29"/>
    </location>
</feature>
<name>A0A0L0H530_SPIPD</name>
<proteinExistence type="predicted"/>
<feature type="region of interest" description="Disordered" evidence="1">
    <location>
        <begin position="1"/>
        <end position="35"/>
    </location>
</feature>
<dbReference type="OMA" id="DEMYAND"/>
<dbReference type="VEuPathDB" id="FungiDB:SPPG_08179"/>
<dbReference type="GeneID" id="27691356"/>
<accession>A0A0L0H530</accession>
<feature type="region of interest" description="Disordered" evidence="1">
    <location>
        <begin position="115"/>
        <end position="160"/>
    </location>
</feature>
<reference evidence="2 3" key="1">
    <citation type="submission" date="2009-08" db="EMBL/GenBank/DDBJ databases">
        <title>The Genome Sequence of Spizellomyces punctatus strain DAOM BR117.</title>
        <authorList>
            <consortium name="The Broad Institute Genome Sequencing Platform"/>
            <person name="Russ C."/>
            <person name="Cuomo C."/>
            <person name="Shea T."/>
            <person name="Young S.K."/>
            <person name="Zeng Q."/>
            <person name="Koehrsen M."/>
            <person name="Haas B."/>
            <person name="Borodovsky M."/>
            <person name="Guigo R."/>
            <person name="Alvarado L."/>
            <person name="Berlin A."/>
            <person name="Bochicchio J."/>
            <person name="Borenstein D."/>
            <person name="Chapman S."/>
            <person name="Chen Z."/>
            <person name="Engels R."/>
            <person name="Freedman E."/>
            <person name="Gellesch M."/>
            <person name="Goldberg J."/>
            <person name="Griggs A."/>
            <person name="Gujja S."/>
            <person name="Heiman D."/>
            <person name="Hepburn T."/>
            <person name="Howarth C."/>
            <person name="Jen D."/>
            <person name="Larson L."/>
            <person name="Lewis B."/>
            <person name="Mehta T."/>
            <person name="Park D."/>
            <person name="Pearson M."/>
            <person name="Roberts A."/>
            <person name="Saif S."/>
            <person name="Shenoy N."/>
            <person name="Sisk P."/>
            <person name="Stolte C."/>
            <person name="Sykes S."/>
            <person name="Thomson T."/>
            <person name="Walk T."/>
            <person name="White J."/>
            <person name="Yandava C."/>
            <person name="Burger G."/>
            <person name="Gray M.W."/>
            <person name="Holland P.W.H."/>
            <person name="King N."/>
            <person name="Lang F.B.F."/>
            <person name="Roger A.J."/>
            <person name="Ruiz-Trillo I."/>
            <person name="Lander E."/>
            <person name="Nusbaum C."/>
        </authorList>
    </citation>
    <scope>NUCLEOTIDE SEQUENCE [LARGE SCALE GENOMIC DNA]</scope>
    <source>
        <strain evidence="2 3">DAOM BR117</strain>
    </source>
</reference>
<dbReference type="AlphaFoldDB" id="A0A0L0H530"/>
<sequence length="160" mass="18557">MDASRNFLQSDRASEHERALSQLQQLDQRSSYDRDSSELFKSLDQLRRMQIDLALEHLAMESVPTEELSLPDLEQDKDSAQRYQRNADRFAKREADVNNLMLRLEDLSQAMRDFHDSMDDVRTRSTNIQREGASPNLPPSEKRPNPTKPVNVSEKSQEPK</sequence>
<feature type="region of interest" description="Disordered" evidence="1">
    <location>
        <begin position="63"/>
        <end position="86"/>
    </location>
</feature>
<organism evidence="2 3">
    <name type="scientific">Spizellomyces punctatus (strain DAOM BR117)</name>
    <dbReference type="NCBI Taxonomy" id="645134"/>
    <lineage>
        <taxon>Eukaryota</taxon>
        <taxon>Fungi</taxon>
        <taxon>Fungi incertae sedis</taxon>
        <taxon>Chytridiomycota</taxon>
        <taxon>Chytridiomycota incertae sedis</taxon>
        <taxon>Chytridiomycetes</taxon>
        <taxon>Spizellomycetales</taxon>
        <taxon>Spizellomycetaceae</taxon>
        <taxon>Spizellomyces</taxon>
    </lineage>
</organism>